<dbReference type="GO" id="GO:0000976">
    <property type="term" value="F:transcription cis-regulatory region binding"/>
    <property type="evidence" value="ECO:0007669"/>
    <property type="project" value="TreeGrafter"/>
</dbReference>
<evidence type="ECO:0000256" key="1">
    <source>
        <dbReference type="ARBA" id="ARBA00023125"/>
    </source>
</evidence>
<dbReference type="SUPFAM" id="SSF48498">
    <property type="entry name" value="Tetracyclin repressor-like, C-terminal domain"/>
    <property type="match status" value="1"/>
</dbReference>
<feature type="domain" description="HTH tetR-type" evidence="3">
    <location>
        <begin position="13"/>
        <end position="73"/>
    </location>
</feature>
<dbReference type="PANTHER" id="PTHR30055:SF226">
    <property type="entry name" value="HTH-TYPE TRANSCRIPTIONAL REGULATOR PKSA"/>
    <property type="match status" value="1"/>
</dbReference>
<name>A0A0F0KM17_9MICO</name>
<sequence length="196" mass="21471">MAVVKRGPYAKGTAKREEILSVALEVVAAKGCRKASNREIAERVGLTQAGLMHHFASREELYQEVLRARDIRDHEMFFAPDPTIEGFLAVIAHNAEVPGLVRLYVEFSAEASIPEHPAHAFFLERYAWLRDGLSGVILRAQDAGVIGPAVDVSAAVDLIVAAADGLQLQWLNDHTVDMVARLRRLWDGLVAVSHAA</sequence>
<dbReference type="PRINTS" id="PR00455">
    <property type="entry name" value="HTHTETR"/>
</dbReference>
<keyword evidence="1 2" id="KW-0238">DNA-binding</keyword>
<dbReference type="GO" id="GO:0003700">
    <property type="term" value="F:DNA-binding transcription factor activity"/>
    <property type="evidence" value="ECO:0007669"/>
    <property type="project" value="TreeGrafter"/>
</dbReference>
<evidence type="ECO:0000313" key="5">
    <source>
        <dbReference type="Proteomes" id="UP000033448"/>
    </source>
</evidence>
<comment type="caution">
    <text evidence="4">The sequence shown here is derived from an EMBL/GenBank/DDBJ whole genome shotgun (WGS) entry which is preliminary data.</text>
</comment>
<dbReference type="InterPro" id="IPR001647">
    <property type="entry name" value="HTH_TetR"/>
</dbReference>
<feature type="DNA-binding region" description="H-T-H motif" evidence="2">
    <location>
        <begin position="36"/>
        <end position="55"/>
    </location>
</feature>
<dbReference type="PANTHER" id="PTHR30055">
    <property type="entry name" value="HTH-TYPE TRANSCRIPTIONAL REGULATOR RUTR"/>
    <property type="match status" value="1"/>
</dbReference>
<organism evidence="4 5">
    <name type="scientific">Microbacterium azadirachtae</name>
    <dbReference type="NCBI Taxonomy" id="582680"/>
    <lineage>
        <taxon>Bacteria</taxon>
        <taxon>Bacillati</taxon>
        <taxon>Actinomycetota</taxon>
        <taxon>Actinomycetes</taxon>
        <taxon>Micrococcales</taxon>
        <taxon>Microbacteriaceae</taxon>
        <taxon>Microbacterium</taxon>
    </lineage>
</organism>
<dbReference type="Gene3D" id="1.10.357.10">
    <property type="entry name" value="Tetracycline Repressor, domain 2"/>
    <property type="match status" value="1"/>
</dbReference>
<proteinExistence type="predicted"/>
<dbReference type="Pfam" id="PF00440">
    <property type="entry name" value="TetR_N"/>
    <property type="match status" value="1"/>
</dbReference>
<dbReference type="InterPro" id="IPR050109">
    <property type="entry name" value="HTH-type_TetR-like_transc_reg"/>
</dbReference>
<dbReference type="InterPro" id="IPR009057">
    <property type="entry name" value="Homeodomain-like_sf"/>
</dbReference>
<reference evidence="4 5" key="1">
    <citation type="submission" date="2015-02" db="EMBL/GenBank/DDBJ databases">
        <title>Draft genome sequences of ten Microbacterium spp. with emphasis on heavy metal contaminated environments.</title>
        <authorList>
            <person name="Corretto E."/>
        </authorList>
    </citation>
    <scope>NUCLEOTIDE SEQUENCE [LARGE SCALE GENOMIC DNA]</scope>
    <source>
        <strain evidence="4 5">DSM 23848</strain>
    </source>
</reference>
<evidence type="ECO:0000256" key="2">
    <source>
        <dbReference type="PROSITE-ProRule" id="PRU00335"/>
    </source>
</evidence>
<dbReference type="PROSITE" id="PS50977">
    <property type="entry name" value="HTH_TETR_2"/>
    <property type="match status" value="1"/>
</dbReference>
<evidence type="ECO:0000313" key="4">
    <source>
        <dbReference type="EMBL" id="KJL21913.1"/>
    </source>
</evidence>
<accession>A0A0F0KM17</accession>
<keyword evidence="5" id="KW-1185">Reference proteome</keyword>
<dbReference type="Gene3D" id="1.10.10.60">
    <property type="entry name" value="Homeodomain-like"/>
    <property type="match status" value="1"/>
</dbReference>
<dbReference type="AlphaFoldDB" id="A0A0F0KM17"/>
<dbReference type="InterPro" id="IPR036271">
    <property type="entry name" value="Tet_transcr_reg_TetR-rel_C_sf"/>
</dbReference>
<protein>
    <submittedName>
        <fullName evidence="4">HTH-type transcriptional repressor KstR2</fullName>
    </submittedName>
</protein>
<evidence type="ECO:0000259" key="3">
    <source>
        <dbReference type="PROSITE" id="PS50977"/>
    </source>
</evidence>
<dbReference type="PATRIC" id="fig|582680.7.peg.2505"/>
<dbReference type="SUPFAM" id="SSF46689">
    <property type="entry name" value="Homeodomain-like"/>
    <property type="match status" value="1"/>
</dbReference>
<dbReference type="EMBL" id="JYIT01000080">
    <property type="protein sequence ID" value="KJL21913.1"/>
    <property type="molecule type" value="Genomic_DNA"/>
</dbReference>
<dbReference type="Proteomes" id="UP000033448">
    <property type="component" value="Unassembled WGS sequence"/>
</dbReference>
<gene>
    <name evidence="4" type="primary">kstR2_4</name>
    <name evidence="4" type="ORF">RL72_02452</name>
</gene>